<reference evidence="1" key="1">
    <citation type="submission" date="2020-11" db="EMBL/GenBank/DDBJ databases">
        <title>Azospira restricta DSM 18626 genome sequence.</title>
        <authorList>
            <person name="Moe W.M."/>
        </authorList>
    </citation>
    <scope>NUCLEOTIDE SEQUENCE</scope>
    <source>
        <strain evidence="1">DSM 18626</strain>
    </source>
</reference>
<dbReference type="RefSeq" id="WP_203388353.1">
    <property type="nucleotide sequence ID" value="NZ_CP064781.1"/>
</dbReference>
<evidence type="ECO:0000313" key="1">
    <source>
        <dbReference type="EMBL" id="QRJ64825.1"/>
    </source>
</evidence>
<dbReference type="EMBL" id="CP064781">
    <property type="protein sequence ID" value="QRJ64825.1"/>
    <property type="molecule type" value="Genomic_DNA"/>
</dbReference>
<dbReference type="Proteomes" id="UP000663444">
    <property type="component" value="Chromosome"/>
</dbReference>
<dbReference type="KEGG" id="ares:IWH25_05625"/>
<proteinExistence type="predicted"/>
<evidence type="ECO:0000313" key="2">
    <source>
        <dbReference type="Proteomes" id="UP000663444"/>
    </source>
</evidence>
<protein>
    <submittedName>
        <fullName evidence="1">Uncharacterized protein</fullName>
    </submittedName>
</protein>
<accession>A0A974SQW0</accession>
<dbReference type="AlphaFoldDB" id="A0A974SQW0"/>
<organism evidence="1 2">
    <name type="scientific">Azospira restricta</name>
    <dbReference type="NCBI Taxonomy" id="404405"/>
    <lineage>
        <taxon>Bacteria</taxon>
        <taxon>Pseudomonadati</taxon>
        <taxon>Pseudomonadota</taxon>
        <taxon>Betaproteobacteria</taxon>
        <taxon>Rhodocyclales</taxon>
        <taxon>Rhodocyclaceae</taxon>
        <taxon>Azospira</taxon>
    </lineage>
</organism>
<keyword evidence="2" id="KW-1185">Reference proteome</keyword>
<gene>
    <name evidence="1" type="ORF">IWH25_05625</name>
</gene>
<name>A0A974SQW0_9RHOO</name>
<sequence length="190" mass="20497">MIDANAPRGSTAHAPDLNWSQVRETVLLLELAAGQIEAAMTDSGASVEVLTASFTGMAETMRLLGETVAALPDTGAAGDARQRLLGAATQVSGMVDQAVIAFQFYDKLAQRLAHVTHSLGDLSDLVADQGRIFNPREWVGLQERIRSKYTTPDERQMFEAVMQGMPVEAALAQYVASMKGKQQGDDIELF</sequence>